<dbReference type="Gene3D" id="3.40.50.300">
    <property type="entry name" value="P-loop containing nucleotide triphosphate hydrolases"/>
    <property type="match status" value="1"/>
</dbReference>
<dbReference type="AlphaFoldDB" id="A0A7J3SMF5"/>
<organism evidence="2">
    <name type="scientific">Fervidicoccus fontis</name>
    <dbReference type="NCBI Taxonomy" id="683846"/>
    <lineage>
        <taxon>Archaea</taxon>
        <taxon>Thermoproteota</taxon>
        <taxon>Thermoprotei</taxon>
        <taxon>Fervidicoccales</taxon>
        <taxon>Fervidicoccaceae</taxon>
        <taxon>Fervidicoccus</taxon>
    </lineage>
</organism>
<feature type="domain" description="G" evidence="1">
    <location>
        <begin position="175"/>
        <end position="292"/>
    </location>
</feature>
<reference evidence="2" key="1">
    <citation type="journal article" date="2020" name="mSystems">
        <title>Genome- and Community-Level Interaction Insights into Carbon Utilization and Element Cycling Functions of Hydrothermarchaeota in Hydrothermal Sediment.</title>
        <authorList>
            <person name="Zhou Z."/>
            <person name="Liu Y."/>
            <person name="Xu W."/>
            <person name="Pan J."/>
            <person name="Luo Z.H."/>
            <person name="Li M."/>
        </authorList>
    </citation>
    <scope>NUCLEOTIDE SEQUENCE [LARGE SCALE GENOMIC DNA]</scope>
    <source>
        <strain evidence="2">SpSt-885</strain>
    </source>
</reference>
<evidence type="ECO:0000259" key="1">
    <source>
        <dbReference type="Pfam" id="PF01926"/>
    </source>
</evidence>
<dbReference type="PANTHER" id="PTHR45759">
    <property type="entry name" value="NUCLEOLAR GTP-BINDING PROTEIN 1"/>
    <property type="match status" value="1"/>
</dbReference>
<dbReference type="InterPro" id="IPR006073">
    <property type="entry name" value="GTP-bd"/>
</dbReference>
<dbReference type="PRINTS" id="PR00326">
    <property type="entry name" value="GTP1OBG"/>
</dbReference>
<dbReference type="GO" id="GO:0005525">
    <property type="term" value="F:GTP binding"/>
    <property type="evidence" value="ECO:0007669"/>
    <property type="project" value="InterPro"/>
</dbReference>
<name>A0A7J3SMF5_9CREN</name>
<accession>A0A7J3SMF5</accession>
<comment type="caution">
    <text evidence="2">The sequence shown here is derived from an EMBL/GenBank/DDBJ whole genome shotgun (WGS) entry which is preliminary data.</text>
</comment>
<dbReference type="InterPro" id="IPR027417">
    <property type="entry name" value="P-loop_NTPase"/>
</dbReference>
<protein>
    <recommendedName>
        <fullName evidence="1">G domain-containing protein</fullName>
    </recommendedName>
</protein>
<evidence type="ECO:0000313" key="2">
    <source>
        <dbReference type="EMBL" id="HGZ60756.1"/>
    </source>
</evidence>
<dbReference type="EMBL" id="DTLS01000175">
    <property type="protein sequence ID" value="HGZ60756.1"/>
    <property type="molecule type" value="Genomic_DNA"/>
</dbReference>
<dbReference type="Pfam" id="PF01926">
    <property type="entry name" value="MMR_HSR1"/>
    <property type="match status" value="1"/>
</dbReference>
<dbReference type="SUPFAM" id="SSF52540">
    <property type="entry name" value="P-loop containing nucleoside triphosphate hydrolases"/>
    <property type="match status" value="1"/>
</dbReference>
<proteinExistence type="predicted"/>
<gene>
    <name evidence="2" type="ORF">ENW83_06135</name>
</gene>
<sequence>MISEKKSSGKLPSDVELRRIHLSSYEEIYEKVYKRIGKLVEKQKRADEKDDVADALEILNTAYNLIYEKLEAYDKLYKIIKRRDDLRAYISLVLGEDAIEKLENAARLKGKLKQLYISLKSELLSSGRRDLRKKSLGASSRLLSVAKRNKALLAEALEIKKEAMLFPDLKGKISVVIAGVPNSGKSTLASRISNAKVEVAEYPFTTKRAVPGRLLSEEFLDVAVLDTPGIFPRSFQEMSLPERRAVAVLRMAMGILLFLIDPTTSASVPLEQQIEMLLKLRGEVPEIKVAVNKIDSLSKEELDAVRKKVEQIPGIGNVYFISAAENIGLDTLLKDLKERARELALRSFREGGAKFGGR</sequence>